<keyword evidence="2" id="KW-0732">Signal</keyword>
<dbReference type="EMBL" id="JBJJXI010000148">
    <property type="protein sequence ID" value="KAL3386166.1"/>
    <property type="molecule type" value="Genomic_DNA"/>
</dbReference>
<reference evidence="3 4" key="1">
    <citation type="journal article" date="2024" name="bioRxiv">
        <title>A reference genome for Trichogramma kaykai: A tiny desert-dwelling parasitoid wasp with competing sex-ratio distorters.</title>
        <authorList>
            <person name="Culotta J."/>
            <person name="Lindsey A.R."/>
        </authorList>
    </citation>
    <scope>NUCLEOTIDE SEQUENCE [LARGE SCALE GENOMIC DNA]</scope>
    <source>
        <strain evidence="3 4">KSX58</strain>
    </source>
</reference>
<dbReference type="AlphaFoldDB" id="A0ABD2VZJ3"/>
<evidence type="ECO:0000313" key="4">
    <source>
        <dbReference type="Proteomes" id="UP001627154"/>
    </source>
</evidence>
<dbReference type="Proteomes" id="UP001627154">
    <property type="component" value="Unassembled WGS sequence"/>
</dbReference>
<evidence type="ECO:0000256" key="2">
    <source>
        <dbReference type="SAM" id="SignalP"/>
    </source>
</evidence>
<feature type="region of interest" description="Disordered" evidence="1">
    <location>
        <begin position="19"/>
        <end position="40"/>
    </location>
</feature>
<feature type="region of interest" description="Disordered" evidence="1">
    <location>
        <begin position="166"/>
        <end position="195"/>
    </location>
</feature>
<organism evidence="3 4">
    <name type="scientific">Trichogramma kaykai</name>
    <dbReference type="NCBI Taxonomy" id="54128"/>
    <lineage>
        <taxon>Eukaryota</taxon>
        <taxon>Metazoa</taxon>
        <taxon>Ecdysozoa</taxon>
        <taxon>Arthropoda</taxon>
        <taxon>Hexapoda</taxon>
        <taxon>Insecta</taxon>
        <taxon>Pterygota</taxon>
        <taxon>Neoptera</taxon>
        <taxon>Endopterygota</taxon>
        <taxon>Hymenoptera</taxon>
        <taxon>Apocrita</taxon>
        <taxon>Proctotrupomorpha</taxon>
        <taxon>Chalcidoidea</taxon>
        <taxon>Trichogrammatidae</taxon>
        <taxon>Trichogramma</taxon>
    </lineage>
</organism>
<sequence length="372" mass="39907">MKLLLFWLLTIIRLSGSAPGAGKGQIAAQPKSTTTPHLPTTSAKISKRELITFVTLVMKRLSAEIGVLILNDKLSRLNPAALQKLRNAWVIINHFVKEFQKYKDKLAAGDSVSSSEQETSGSDVVYRVVANPDSITLESIPESLSGGQKPVKLQILRPASNEYKTMSSVHYEKTHSSKTKKRQRQTNDQSSDDHISPEDAVQHLQTLISAVLPVHDNDRNTEMIVRLSELLIAALPLLQELMQNNVANCDQGFATQGSPASVAPTKTTDTFQDDFDVDNSYFPDHYSNAGGFAAQNHNTVIKRGTYGPPAAPAMPSPGAILGDSIQKIFSSGITLFSAVMAASGASSGASSAQQQAPPAPAYGPPPPATTYG</sequence>
<accession>A0ABD2VZJ3</accession>
<feature type="chain" id="PRO_5044851333" evidence="2">
    <location>
        <begin position="18"/>
        <end position="372"/>
    </location>
</feature>
<protein>
    <submittedName>
        <fullName evidence="3">Uncharacterized protein</fullName>
    </submittedName>
</protein>
<name>A0ABD2VZJ3_9HYME</name>
<evidence type="ECO:0000313" key="3">
    <source>
        <dbReference type="EMBL" id="KAL3386166.1"/>
    </source>
</evidence>
<feature type="region of interest" description="Disordered" evidence="1">
    <location>
        <begin position="348"/>
        <end position="372"/>
    </location>
</feature>
<evidence type="ECO:0000256" key="1">
    <source>
        <dbReference type="SAM" id="MobiDB-lite"/>
    </source>
</evidence>
<feature type="signal peptide" evidence="2">
    <location>
        <begin position="1"/>
        <end position="17"/>
    </location>
</feature>
<proteinExistence type="predicted"/>
<feature type="compositionally biased region" description="Pro residues" evidence="1">
    <location>
        <begin position="357"/>
        <end position="372"/>
    </location>
</feature>
<comment type="caution">
    <text evidence="3">The sequence shown here is derived from an EMBL/GenBank/DDBJ whole genome shotgun (WGS) entry which is preliminary data.</text>
</comment>
<keyword evidence="4" id="KW-1185">Reference proteome</keyword>
<feature type="compositionally biased region" description="Polar residues" evidence="1">
    <location>
        <begin position="30"/>
        <end position="40"/>
    </location>
</feature>
<gene>
    <name evidence="3" type="ORF">TKK_018367</name>
</gene>